<dbReference type="AlphaFoldDB" id="A0A917FQH0"/>
<dbReference type="InterPro" id="IPR013378">
    <property type="entry name" value="InlB-like_B-rpt"/>
</dbReference>
<dbReference type="NCBIfam" id="TIGR02543">
    <property type="entry name" value="List_Bact_rpt"/>
    <property type="match status" value="4"/>
</dbReference>
<gene>
    <name evidence="3" type="ORF">GCM10010912_46100</name>
</gene>
<dbReference type="InterPro" id="IPR042229">
    <property type="entry name" value="Listeria/Bacterioides_rpt_sf"/>
</dbReference>
<reference evidence="3" key="1">
    <citation type="journal article" date="2014" name="Int. J. Syst. Evol. Microbiol.">
        <title>Complete genome sequence of Corynebacterium casei LMG S-19264T (=DSM 44701T), isolated from a smear-ripened cheese.</title>
        <authorList>
            <consortium name="US DOE Joint Genome Institute (JGI-PGF)"/>
            <person name="Walter F."/>
            <person name="Albersmeier A."/>
            <person name="Kalinowski J."/>
            <person name="Ruckert C."/>
        </authorList>
    </citation>
    <scope>NUCLEOTIDE SEQUENCE</scope>
    <source>
        <strain evidence="3">CGMCC 1.16134</strain>
    </source>
</reference>
<keyword evidence="4" id="KW-1185">Reference proteome</keyword>
<organism evidence="3 4">
    <name type="scientific">Paenibacillus albidus</name>
    <dbReference type="NCBI Taxonomy" id="2041023"/>
    <lineage>
        <taxon>Bacteria</taxon>
        <taxon>Bacillati</taxon>
        <taxon>Bacillota</taxon>
        <taxon>Bacilli</taxon>
        <taxon>Bacillales</taxon>
        <taxon>Paenibacillaceae</taxon>
        <taxon>Paenibacillus</taxon>
    </lineage>
</organism>
<keyword evidence="2" id="KW-0732">Signal</keyword>
<name>A0A917FQH0_9BACL</name>
<dbReference type="GO" id="GO:0030313">
    <property type="term" value="C:cell envelope"/>
    <property type="evidence" value="ECO:0007669"/>
    <property type="project" value="UniProtKB-SubCell"/>
</dbReference>
<comment type="caution">
    <text evidence="3">The sequence shown here is derived from an EMBL/GenBank/DDBJ whole genome shotgun (WGS) entry which is preliminary data.</text>
</comment>
<evidence type="ECO:0008006" key="5">
    <source>
        <dbReference type="Google" id="ProtNLM"/>
    </source>
</evidence>
<evidence type="ECO:0000256" key="2">
    <source>
        <dbReference type="SAM" id="SignalP"/>
    </source>
</evidence>
<evidence type="ECO:0000256" key="1">
    <source>
        <dbReference type="ARBA" id="ARBA00004196"/>
    </source>
</evidence>
<comment type="subcellular location">
    <subcellularLocation>
        <location evidence="1">Cell envelope</location>
    </subcellularLocation>
</comment>
<dbReference type="Pfam" id="PF09479">
    <property type="entry name" value="Flg_new"/>
    <property type="match status" value="4"/>
</dbReference>
<dbReference type="SUPFAM" id="SSF110296">
    <property type="entry name" value="Oligoxyloglucan reducing end-specific cellobiohydrolase"/>
    <property type="match status" value="2"/>
</dbReference>
<accession>A0A917FQH0</accession>
<evidence type="ECO:0000313" key="3">
    <source>
        <dbReference type="EMBL" id="GGF95972.1"/>
    </source>
</evidence>
<dbReference type="Gene3D" id="2.60.40.4270">
    <property type="entry name" value="Listeria-Bacteroides repeat domain"/>
    <property type="match status" value="4"/>
</dbReference>
<dbReference type="Proteomes" id="UP000637643">
    <property type="component" value="Unassembled WGS sequence"/>
</dbReference>
<sequence length="1031" mass="107731">MIRRCISLLTALFILAGMFPSFASADPLDNWSARSPLSTNQNMNGVIYGNGMYVAVGDYGTIVSSSDGVSWTKRTSDTENHLLDVAFGNGMYVAVGIEGTILASSDGVSWTNHTSGTAKLLSVTYGSGKYVAVGEGGTVLTSSDGMSWTSRMSGTTNKINDVTFGNGMYMAAGDNGITLASNDGTSWTTNYTGDLGNLNGITYGNNMYVVVGNRESIMSSSDGVSWTSKSGNSSSIEHLGAVAYGNGKYVAVGYPGLVDTSTDGHNWIGNTSGAWRTLFDVIFGNGIYVAVGDGGTILTSSDGVSWTNRTLGTSSFLVGVTYGNSTYVAVGYRATIVTSKDGLSWTNRTASTFNNLFGVTYGNGRYVAVGGIWGDGTIVTSSDGVNWTNRTSGIEDILNGVTYGDSTYVGVGDNGTILTSGDGASWTNRTMGSASPLYGVTYGDGTYVAVGYRGTIVTSSDGANWTSRTTDTIYDLHGVTYGNGVYVAVGDGGMIVTSRDGVNWTSRTLDTGNNLVGVSYSNGTYVAVGGGNAIFTSSDGVNWTTRTMDTVNPLYAVTYGDSSYVAVGDHGTILQSANKAPTTYTLTYNGNGNTGGTVPTDSSAYEQNASVTVLGNTGSLMKTGHTFTGWNTAANGSGTSYAPNATFNMGASNVTLYAQWTAVPAPKYTVSFDSQGGSAVTSVTGVSLGATISAPAAPTKSGYTFAGWYKEATYGTLWNFGTDTVTENTTLYAKWTAVPASATYTVTFDSQGGSTVTNITYVSLGATISAPAAPTKSGYTFAGWYKEATYATSWNYGTDTVTENTTLYAKWTAIPADTYTVTFDSQGGSTVTDITYVSSGATITAPAEPTKNGYTFAGWYKEANYDTPWNYGTDRVTANLTLYAKWTAVPGSGGDSGGSGGSAPIPSNNSKVISKDGVLSLPAGKNGEVHLGDEIMIGIPANATEQDLILTIKKVLETQSLLQNNEVPVSPIFEILKNSPGNFNKPVTLTLVFEPASLKEGQLPAVFYFDEAMRKWVKVGGIIKGSDDRRG</sequence>
<dbReference type="RefSeq" id="WP_189029112.1">
    <property type="nucleotide sequence ID" value="NZ_BMKR01000024.1"/>
</dbReference>
<protein>
    <recommendedName>
        <fullName evidence="5">Cell wall-binding protein</fullName>
    </recommendedName>
</protein>
<proteinExistence type="predicted"/>
<dbReference type="EMBL" id="BMKR01000024">
    <property type="protein sequence ID" value="GGF95972.1"/>
    <property type="molecule type" value="Genomic_DNA"/>
</dbReference>
<feature type="chain" id="PRO_5038535244" description="Cell wall-binding protein" evidence="2">
    <location>
        <begin position="24"/>
        <end position="1031"/>
    </location>
</feature>
<evidence type="ECO:0000313" key="4">
    <source>
        <dbReference type="Proteomes" id="UP000637643"/>
    </source>
</evidence>
<reference evidence="3" key="2">
    <citation type="submission" date="2020-09" db="EMBL/GenBank/DDBJ databases">
        <authorList>
            <person name="Sun Q."/>
            <person name="Zhou Y."/>
        </authorList>
    </citation>
    <scope>NUCLEOTIDE SEQUENCE</scope>
    <source>
        <strain evidence="3">CGMCC 1.16134</strain>
    </source>
</reference>
<feature type="signal peptide" evidence="2">
    <location>
        <begin position="1"/>
        <end position="23"/>
    </location>
</feature>